<dbReference type="Proteomes" id="UP000199548">
    <property type="component" value="Unassembled WGS sequence"/>
</dbReference>
<protein>
    <submittedName>
        <fullName evidence="3">Putative transposase</fullName>
    </submittedName>
</protein>
<evidence type="ECO:0000313" key="4">
    <source>
        <dbReference type="Proteomes" id="UP000199548"/>
    </source>
</evidence>
<dbReference type="STRING" id="420953.SAMN05192543_11211"/>
<dbReference type="PROSITE" id="PS50994">
    <property type="entry name" value="INTEGRASE"/>
    <property type="match status" value="1"/>
</dbReference>
<dbReference type="PANTHER" id="PTHR35004">
    <property type="entry name" value="TRANSPOSASE RV3428C-RELATED"/>
    <property type="match status" value="1"/>
</dbReference>
<dbReference type="EMBL" id="FOQU01000012">
    <property type="protein sequence ID" value="SFJ84712.1"/>
    <property type="molecule type" value="Genomic_DNA"/>
</dbReference>
<dbReference type="SUPFAM" id="SSF53098">
    <property type="entry name" value="Ribonuclease H-like"/>
    <property type="match status" value="1"/>
</dbReference>
<name>A0A1I3UP59_9BURK</name>
<dbReference type="OrthoDB" id="5439087at2"/>
<dbReference type="InterPro" id="IPR012337">
    <property type="entry name" value="RNaseH-like_sf"/>
</dbReference>
<feature type="compositionally biased region" description="Polar residues" evidence="1">
    <location>
        <begin position="604"/>
        <end position="622"/>
    </location>
</feature>
<evidence type="ECO:0000256" key="1">
    <source>
        <dbReference type="SAM" id="MobiDB-lite"/>
    </source>
</evidence>
<dbReference type="InterPro" id="IPR036397">
    <property type="entry name" value="RNaseH_sf"/>
</dbReference>
<evidence type="ECO:0000313" key="3">
    <source>
        <dbReference type="EMBL" id="SFJ84712.1"/>
    </source>
</evidence>
<dbReference type="InterPro" id="IPR015378">
    <property type="entry name" value="Transposase-like_Mu_C"/>
</dbReference>
<organism evidence="3 4">
    <name type="scientific">Paraburkholderia megapolitana</name>
    <dbReference type="NCBI Taxonomy" id="420953"/>
    <lineage>
        <taxon>Bacteria</taxon>
        <taxon>Pseudomonadati</taxon>
        <taxon>Pseudomonadota</taxon>
        <taxon>Betaproteobacteria</taxon>
        <taxon>Burkholderiales</taxon>
        <taxon>Burkholderiaceae</taxon>
        <taxon>Paraburkholderia</taxon>
    </lineage>
</organism>
<sequence length="654" mass="75314">MANFFKDQIIFRGDGKFRLVRVQNDIAQLENITTGEFSNHDEADLLDEYVRGYLRTVKSKQYQRSPKRNVVQEALEAATPRARQGDFETRRRVNYLVRLDRTGAFDGPRSALCLAIHKVAVDLDDARPPHETTVYRWRRKYLLARFDVRGLLDGSWHRGGLGQSRLNPAVESAVQEKIETAFLNSKSGTAEDVYNAVFLEIQRLNTTRIESEWLKVPALRTIQRRIEGIHAYERTVARYGEREAQRRFADQLCSRRVSRILEIVEIDHTPMDVMYTDSDGQVIDRPYFTVVFDRRSRCVLGFCISSAGHGVHAVFEALRHAMMPKNYLGERFPELSLEWPCHGWPERLLMDNGREFHALAVVDALTNLGVTCEYAASRDPNDKPFVERFLRTFNYSFIHKLPGTTLAKVHQRVGFKSEDEACITFEQLNQMVHVWITSVYHHRPHKGLAGRAPIDVWKEDATAFPPVLKCNAEDLSIEFGEFGECALQRYGINLNTFRYVSPELLALRGMLPARQRVQVKAPYENAGLIWVWDPIESKYIRANNVDEQFNNLTIEQAKVIKREYETSDAHQRTRANAEEWIREKSSEAMQSKKLATRKRGARQAHTTSKSANRPQATASEPQVAQPPRSFTRESDELSDFEIESVNLEVDHEKE</sequence>
<proteinExistence type="predicted"/>
<dbReference type="GO" id="GO:0003676">
    <property type="term" value="F:nucleic acid binding"/>
    <property type="evidence" value="ECO:0007669"/>
    <property type="project" value="InterPro"/>
</dbReference>
<keyword evidence="4" id="KW-1185">Reference proteome</keyword>
<dbReference type="PANTHER" id="PTHR35004:SF6">
    <property type="entry name" value="TRANSPOSASE"/>
    <property type="match status" value="1"/>
</dbReference>
<dbReference type="AlphaFoldDB" id="A0A1I3UP59"/>
<accession>A0A1I3UP59</accession>
<dbReference type="Gene3D" id="3.30.420.10">
    <property type="entry name" value="Ribonuclease H-like superfamily/Ribonuclease H"/>
    <property type="match status" value="1"/>
</dbReference>
<dbReference type="RefSeq" id="WP_091019212.1">
    <property type="nucleotide sequence ID" value="NZ_CP041745.1"/>
</dbReference>
<dbReference type="InterPro" id="IPR001584">
    <property type="entry name" value="Integrase_cat-core"/>
</dbReference>
<gene>
    <name evidence="3" type="ORF">SAMN05192543_11211</name>
</gene>
<dbReference type="Pfam" id="PF09299">
    <property type="entry name" value="Mu-transpos_C"/>
    <property type="match status" value="1"/>
</dbReference>
<reference evidence="3 4" key="1">
    <citation type="submission" date="2016-10" db="EMBL/GenBank/DDBJ databases">
        <authorList>
            <person name="de Groot N.N."/>
        </authorList>
    </citation>
    <scope>NUCLEOTIDE SEQUENCE [LARGE SCALE GENOMIC DNA]</scope>
    <source>
        <strain evidence="3 4">LMG 23650</strain>
    </source>
</reference>
<evidence type="ECO:0000259" key="2">
    <source>
        <dbReference type="PROSITE" id="PS50994"/>
    </source>
</evidence>
<feature type="region of interest" description="Disordered" evidence="1">
    <location>
        <begin position="582"/>
        <end position="654"/>
    </location>
</feature>
<feature type="domain" description="Integrase catalytic" evidence="2">
    <location>
        <begin position="266"/>
        <end position="461"/>
    </location>
</feature>
<dbReference type="GO" id="GO:0015074">
    <property type="term" value="P:DNA integration"/>
    <property type="evidence" value="ECO:0007669"/>
    <property type="project" value="InterPro"/>
</dbReference>